<evidence type="ECO:0000256" key="1">
    <source>
        <dbReference type="ARBA" id="ARBA00004613"/>
    </source>
</evidence>
<evidence type="ECO:0000256" key="6">
    <source>
        <dbReference type="ARBA" id="ARBA00022900"/>
    </source>
</evidence>
<dbReference type="Proteomes" id="UP001500902">
    <property type="component" value="Unassembled WGS sequence"/>
</dbReference>
<comment type="similarity">
    <text evidence="2 8">Belongs to the protease inhibitor I16 (SSI) family.</text>
</comment>
<proteinExistence type="inferred from homology"/>
<dbReference type="EMBL" id="BAAAZP010000090">
    <property type="protein sequence ID" value="GAA3679075.1"/>
    <property type="molecule type" value="Genomic_DNA"/>
</dbReference>
<evidence type="ECO:0000313" key="12">
    <source>
        <dbReference type="Proteomes" id="UP001500902"/>
    </source>
</evidence>
<protein>
    <recommendedName>
        <fullName evidence="10">Subtilisin inhibitor domain-containing protein</fullName>
    </recommendedName>
</protein>
<evidence type="ECO:0000256" key="2">
    <source>
        <dbReference type="ARBA" id="ARBA00010472"/>
    </source>
</evidence>
<comment type="subunit">
    <text evidence="3">Homodimer.</text>
</comment>
<evidence type="ECO:0000256" key="9">
    <source>
        <dbReference type="SAM" id="SignalP"/>
    </source>
</evidence>
<accession>A0ABP7C3W9</accession>
<evidence type="ECO:0000256" key="5">
    <source>
        <dbReference type="ARBA" id="ARBA00022690"/>
    </source>
</evidence>
<organism evidence="11 12">
    <name type="scientific">Nonomuraea antimicrobica</name>
    <dbReference type="NCBI Taxonomy" id="561173"/>
    <lineage>
        <taxon>Bacteria</taxon>
        <taxon>Bacillati</taxon>
        <taxon>Actinomycetota</taxon>
        <taxon>Actinomycetes</taxon>
        <taxon>Streptosporangiales</taxon>
        <taxon>Streptosporangiaceae</taxon>
        <taxon>Nonomuraea</taxon>
    </lineage>
</organism>
<keyword evidence="6 8" id="KW-0722">Serine protease inhibitor</keyword>
<feature type="chain" id="PRO_5047363758" description="Subtilisin inhibitor domain-containing protein" evidence="9">
    <location>
        <begin position="30"/>
        <end position="129"/>
    </location>
</feature>
<feature type="signal peptide" evidence="9">
    <location>
        <begin position="1"/>
        <end position="29"/>
    </location>
</feature>
<dbReference type="RefSeq" id="WP_344882400.1">
    <property type="nucleotide sequence ID" value="NZ_BAAAZP010000090.1"/>
</dbReference>
<evidence type="ECO:0000256" key="4">
    <source>
        <dbReference type="ARBA" id="ARBA00022525"/>
    </source>
</evidence>
<sequence length="129" mass="14393">MYAALIRRAAAVALPVLAGAALFVTPAHAQAAELHIVKHNLPAGTAERWVLTCHPDDGTHPDPFAACDRLRRIGGDLERIRFRPDVPCPRIFDPVRVEINGWFYGQHKHFDEHYPNPCFVEKIASPIVP</sequence>
<keyword evidence="4" id="KW-0964">Secreted</keyword>
<name>A0ABP7C3W9_9ACTN</name>
<evidence type="ECO:0000313" key="11">
    <source>
        <dbReference type="EMBL" id="GAA3679075.1"/>
    </source>
</evidence>
<dbReference type="InterPro" id="IPR000691">
    <property type="entry name" value="Prot_inh_I16_SSI"/>
</dbReference>
<evidence type="ECO:0000259" key="10">
    <source>
        <dbReference type="Pfam" id="PF00720"/>
    </source>
</evidence>
<gene>
    <name evidence="11" type="ORF">GCM10022224_049080</name>
</gene>
<dbReference type="PROSITE" id="PS00999">
    <property type="entry name" value="SSI"/>
    <property type="match status" value="1"/>
</dbReference>
<evidence type="ECO:0000256" key="8">
    <source>
        <dbReference type="RuleBase" id="RU003471"/>
    </source>
</evidence>
<comment type="caution">
    <text evidence="11">The sequence shown here is derived from an EMBL/GenBank/DDBJ whole genome shotgun (WGS) entry which is preliminary data.</text>
</comment>
<comment type="subcellular location">
    <subcellularLocation>
        <location evidence="1">Secreted</location>
    </subcellularLocation>
</comment>
<evidence type="ECO:0000256" key="7">
    <source>
        <dbReference type="ARBA" id="ARBA00023157"/>
    </source>
</evidence>
<keyword evidence="7" id="KW-1015">Disulfide bond</keyword>
<feature type="domain" description="Subtilisin inhibitor" evidence="10">
    <location>
        <begin position="45"/>
        <end position="116"/>
    </location>
</feature>
<dbReference type="InterPro" id="IPR036819">
    <property type="entry name" value="Subtilisin_inhibitor-like_sf"/>
</dbReference>
<dbReference type="SUPFAM" id="SSF55399">
    <property type="entry name" value="Subtilisin inhibitor"/>
    <property type="match status" value="1"/>
</dbReference>
<evidence type="ECO:0000256" key="3">
    <source>
        <dbReference type="ARBA" id="ARBA00011738"/>
    </source>
</evidence>
<dbReference type="Gene3D" id="3.30.350.10">
    <property type="entry name" value="Subtilisin inhibitor-like"/>
    <property type="match status" value="1"/>
</dbReference>
<keyword evidence="12" id="KW-1185">Reference proteome</keyword>
<keyword evidence="9" id="KW-0732">Signal</keyword>
<dbReference type="InterPro" id="IPR023549">
    <property type="entry name" value="Subtilisin_inhibitor"/>
</dbReference>
<reference evidence="12" key="1">
    <citation type="journal article" date="2019" name="Int. J. Syst. Evol. Microbiol.">
        <title>The Global Catalogue of Microorganisms (GCM) 10K type strain sequencing project: providing services to taxonomists for standard genome sequencing and annotation.</title>
        <authorList>
            <consortium name="The Broad Institute Genomics Platform"/>
            <consortium name="The Broad Institute Genome Sequencing Center for Infectious Disease"/>
            <person name="Wu L."/>
            <person name="Ma J."/>
        </authorList>
    </citation>
    <scope>NUCLEOTIDE SEQUENCE [LARGE SCALE GENOMIC DNA]</scope>
    <source>
        <strain evidence="12">JCM 16904</strain>
    </source>
</reference>
<dbReference type="Pfam" id="PF00720">
    <property type="entry name" value="SSI"/>
    <property type="match status" value="1"/>
</dbReference>
<dbReference type="PRINTS" id="PR00294">
    <property type="entry name" value="SSBTLNINHBTR"/>
</dbReference>
<keyword evidence="5 8" id="KW-0646">Protease inhibitor</keyword>
<dbReference type="InterPro" id="IPR020054">
    <property type="entry name" value="Prot_inh_SSI_I16_CS"/>
</dbReference>